<sequence length="61" mass="6704">MSILPGTPVKLPNGRDGVVIPSPHLTPGRVLVKVKTGRKRWFKVDECIPNQGYPSIPVNKD</sequence>
<dbReference type="AlphaFoldDB" id="A0A832H0T0"/>
<gene>
    <name evidence="1" type="ORF">ENR47_03040</name>
</gene>
<proteinExistence type="predicted"/>
<comment type="caution">
    <text evidence="1">The sequence shown here is derived from an EMBL/GenBank/DDBJ whole genome shotgun (WGS) entry which is preliminary data.</text>
</comment>
<organism evidence="1">
    <name type="scientific">Oscillatoriales cyanobacterium SpSt-402</name>
    <dbReference type="NCBI Taxonomy" id="2282168"/>
    <lineage>
        <taxon>Bacteria</taxon>
        <taxon>Bacillati</taxon>
        <taxon>Cyanobacteriota</taxon>
        <taxon>Cyanophyceae</taxon>
        <taxon>Oscillatoriophycideae</taxon>
        <taxon>Oscillatoriales</taxon>
    </lineage>
</organism>
<evidence type="ECO:0008006" key="2">
    <source>
        <dbReference type="Google" id="ProtNLM"/>
    </source>
</evidence>
<evidence type="ECO:0000313" key="1">
    <source>
        <dbReference type="EMBL" id="HGW93251.1"/>
    </source>
</evidence>
<accession>A0A832H0T0</accession>
<name>A0A832H0T0_9CYAN</name>
<dbReference type="EMBL" id="DSRD01000200">
    <property type="protein sequence ID" value="HGW93251.1"/>
    <property type="molecule type" value="Genomic_DNA"/>
</dbReference>
<protein>
    <recommendedName>
        <fullName evidence="2">DUF3148 domain-containing protein</fullName>
    </recommendedName>
</protein>
<reference evidence="1" key="1">
    <citation type="journal article" date="2020" name="mSystems">
        <title>Genome- and Community-Level Interaction Insights into Carbon Utilization and Element Cycling Functions of Hydrothermarchaeota in Hydrothermal Sediment.</title>
        <authorList>
            <person name="Zhou Z."/>
            <person name="Liu Y."/>
            <person name="Xu W."/>
            <person name="Pan J."/>
            <person name="Luo Z.H."/>
            <person name="Li M."/>
        </authorList>
    </citation>
    <scope>NUCLEOTIDE SEQUENCE [LARGE SCALE GENOMIC DNA]</scope>
    <source>
        <strain evidence="1">SpSt-402</strain>
    </source>
</reference>